<protein>
    <submittedName>
        <fullName evidence="5">Amidohydrolase 2</fullName>
    </submittedName>
</protein>
<gene>
    <name evidence="5" type="ORF">yc1106_03569</name>
</gene>
<name>A0A9Q8Z6X5_CURCL</name>
<proteinExistence type="inferred from homology"/>
<evidence type="ECO:0000256" key="3">
    <source>
        <dbReference type="RuleBase" id="RU366045"/>
    </source>
</evidence>
<keyword evidence="2 3" id="KW-0456">Lyase</keyword>
<dbReference type="EMBL" id="CP089275">
    <property type="protein sequence ID" value="USP76295.1"/>
    <property type="molecule type" value="Genomic_DNA"/>
</dbReference>
<dbReference type="PANTHER" id="PTHR21240">
    <property type="entry name" value="2-AMINO-3-CARBOXYLMUCONATE-6-SEMIALDEHYDE DECARBOXYLASE"/>
    <property type="match status" value="1"/>
</dbReference>
<dbReference type="GO" id="GO:0016787">
    <property type="term" value="F:hydrolase activity"/>
    <property type="evidence" value="ECO:0007669"/>
    <property type="project" value="InterPro"/>
</dbReference>
<dbReference type="GO" id="GO:0005829">
    <property type="term" value="C:cytosol"/>
    <property type="evidence" value="ECO:0007669"/>
    <property type="project" value="TreeGrafter"/>
</dbReference>
<evidence type="ECO:0000259" key="4">
    <source>
        <dbReference type="Pfam" id="PF04909"/>
    </source>
</evidence>
<sequence length="134" mass="15748">MGWHVDVGTHVLWFYAAGLFDQFPKRKIIIGHNGEGLHMFIDRIDAAELRNDTTFSRMWNTNIWIMTSGFFTFRNFEQLRQVSSIERIMYSVDYLFASTTTGWDFVTNLLRVHILSKNEMNVFAYKNAKVLLTL</sequence>
<dbReference type="VEuPathDB" id="FungiDB:yc1106_03569"/>
<comment type="similarity">
    <text evidence="3">Belongs to the metallo-dependent hydrolases superfamily.</text>
</comment>
<dbReference type="InterPro" id="IPR032465">
    <property type="entry name" value="ACMSD"/>
</dbReference>
<dbReference type="AlphaFoldDB" id="A0A9Q8Z6X5"/>
<dbReference type="GO" id="GO:0019748">
    <property type="term" value="P:secondary metabolic process"/>
    <property type="evidence" value="ECO:0007669"/>
    <property type="project" value="TreeGrafter"/>
</dbReference>
<dbReference type="Proteomes" id="UP001056012">
    <property type="component" value="Chromosome 2"/>
</dbReference>
<dbReference type="PANTHER" id="PTHR21240:SF30">
    <property type="entry name" value="AMIDOHYDROLASE-RELATED DOMAIN-CONTAINING PROTEIN-RELATED"/>
    <property type="match status" value="1"/>
</dbReference>
<feature type="domain" description="Amidohydrolase-related" evidence="4">
    <location>
        <begin position="1"/>
        <end position="132"/>
    </location>
</feature>
<reference evidence="5" key="1">
    <citation type="submission" date="2021-12" db="EMBL/GenBank/DDBJ databases">
        <title>Curvularia clavata genome.</title>
        <authorList>
            <person name="Cao Y."/>
        </authorList>
    </citation>
    <scope>NUCLEOTIDE SEQUENCE</scope>
    <source>
        <strain evidence="5">Yc1106</strain>
    </source>
</reference>
<evidence type="ECO:0000256" key="1">
    <source>
        <dbReference type="ARBA" id="ARBA00022793"/>
    </source>
</evidence>
<evidence type="ECO:0000313" key="5">
    <source>
        <dbReference type="EMBL" id="USP76295.1"/>
    </source>
</evidence>
<accession>A0A9Q8Z6X5</accession>
<dbReference type="Pfam" id="PF04909">
    <property type="entry name" value="Amidohydro_2"/>
    <property type="match status" value="1"/>
</dbReference>
<dbReference type="InterPro" id="IPR032466">
    <property type="entry name" value="Metal_Hydrolase"/>
</dbReference>
<dbReference type="SUPFAM" id="SSF51556">
    <property type="entry name" value="Metallo-dependent hydrolases"/>
    <property type="match status" value="1"/>
</dbReference>
<dbReference type="OrthoDB" id="432010at2759"/>
<keyword evidence="6" id="KW-1185">Reference proteome</keyword>
<dbReference type="Gene3D" id="3.20.20.140">
    <property type="entry name" value="Metal-dependent hydrolases"/>
    <property type="match status" value="1"/>
</dbReference>
<keyword evidence="1 3" id="KW-0210">Decarboxylase</keyword>
<dbReference type="InterPro" id="IPR006680">
    <property type="entry name" value="Amidohydro-rel"/>
</dbReference>
<evidence type="ECO:0000256" key="2">
    <source>
        <dbReference type="ARBA" id="ARBA00023239"/>
    </source>
</evidence>
<dbReference type="GO" id="GO:0016831">
    <property type="term" value="F:carboxy-lyase activity"/>
    <property type="evidence" value="ECO:0007669"/>
    <property type="project" value="UniProtKB-KW"/>
</dbReference>
<evidence type="ECO:0000313" key="6">
    <source>
        <dbReference type="Proteomes" id="UP001056012"/>
    </source>
</evidence>
<organism evidence="5 6">
    <name type="scientific">Curvularia clavata</name>
    <dbReference type="NCBI Taxonomy" id="95742"/>
    <lineage>
        <taxon>Eukaryota</taxon>
        <taxon>Fungi</taxon>
        <taxon>Dikarya</taxon>
        <taxon>Ascomycota</taxon>
        <taxon>Pezizomycotina</taxon>
        <taxon>Dothideomycetes</taxon>
        <taxon>Pleosporomycetidae</taxon>
        <taxon>Pleosporales</taxon>
        <taxon>Pleosporineae</taxon>
        <taxon>Pleosporaceae</taxon>
        <taxon>Curvularia</taxon>
    </lineage>
</organism>